<dbReference type="SMART" id="SM00877">
    <property type="entry name" value="BMC"/>
    <property type="match status" value="1"/>
</dbReference>
<dbReference type="CDD" id="cd07045">
    <property type="entry name" value="BMC_CcmK_like"/>
    <property type="match status" value="1"/>
</dbReference>
<dbReference type="InterPro" id="IPR044872">
    <property type="entry name" value="CcmK/CsoS1_BMC"/>
</dbReference>
<evidence type="ECO:0000256" key="2">
    <source>
        <dbReference type="ARBA" id="ARBA00024446"/>
    </source>
</evidence>
<organism evidence="6 7">
    <name type="scientific">Paenibacillus typhae</name>
    <dbReference type="NCBI Taxonomy" id="1174501"/>
    <lineage>
        <taxon>Bacteria</taxon>
        <taxon>Bacillati</taxon>
        <taxon>Bacillota</taxon>
        <taxon>Bacilli</taxon>
        <taxon>Bacillales</taxon>
        <taxon>Paenibacillaceae</taxon>
        <taxon>Paenibacillus</taxon>
    </lineage>
</organism>
<comment type="subcellular location">
    <subcellularLocation>
        <location evidence="1">Bacterial microcompartment</location>
    </subcellularLocation>
</comment>
<dbReference type="Gene3D" id="3.30.70.1710">
    <property type="match status" value="1"/>
</dbReference>
<sequence>MQALGLIETLGFTTAVSAADAALKAANVQLVAVERVIGVGGSLGVTLHFSGDVAAVTSSVEAGKAEAQRIGTVVSAHVIAKAHSDVTGKILGSYLLPEGTAVPAADGTSTSTASVMDTSAATSPVTAAAAAAPPQPSDAGSAKPDQAAGTDKASDLQDEDSSSDSTD</sequence>
<reference evidence="7" key="1">
    <citation type="submission" date="2016-10" db="EMBL/GenBank/DDBJ databases">
        <authorList>
            <person name="Varghese N."/>
            <person name="Submissions S."/>
        </authorList>
    </citation>
    <scope>NUCLEOTIDE SEQUENCE [LARGE SCALE GENOMIC DNA]</scope>
    <source>
        <strain evidence="7">CGMCC 1.11012</strain>
    </source>
</reference>
<keyword evidence="2" id="KW-1283">Bacterial microcompartment</keyword>
<dbReference type="SUPFAM" id="SSF143414">
    <property type="entry name" value="CcmK-like"/>
    <property type="match status" value="1"/>
</dbReference>
<dbReference type="STRING" id="1174501.SAMN05216192_14837"/>
<evidence type="ECO:0000256" key="1">
    <source>
        <dbReference type="ARBA" id="ARBA00024322"/>
    </source>
</evidence>
<dbReference type="InterPro" id="IPR000249">
    <property type="entry name" value="BMC_dom"/>
</dbReference>
<evidence type="ECO:0000313" key="6">
    <source>
        <dbReference type="EMBL" id="SDK63744.1"/>
    </source>
</evidence>
<evidence type="ECO:0000313" key="7">
    <source>
        <dbReference type="Proteomes" id="UP000199050"/>
    </source>
</evidence>
<gene>
    <name evidence="6" type="ORF">SAMN05216192_14837</name>
</gene>
<protein>
    <submittedName>
        <fullName evidence="6">BMC domain-containing protein</fullName>
    </submittedName>
</protein>
<name>A0A1G9DIR5_9BACL</name>
<keyword evidence="7" id="KW-1185">Reference proteome</keyword>
<dbReference type="PROSITE" id="PS51930">
    <property type="entry name" value="BMC_2"/>
    <property type="match status" value="1"/>
</dbReference>
<dbReference type="RefSeq" id="WP_090718908.1">
    <property type="nucleotide sequence ID" value="NZ_CBCSKY010000051.1"/>
</dbReference>
<evidence type="ECO:0000256" key="3">
    <source>
        <dbReference type="PROSITE-ProRule" id="PRU01278"/>
    </source>
</evidence>
<dbReference type="PANTHER" id="PTHR33941:SF11">
    <property type="entry name" value="BACTERIAL MICROCOMPARTMENT SHELL PROTEIN PDUJ"/>
    <property type="match status" value="1"/>
</dbReference>
<dbReference type="OrthoDB" id="9812608at2"/>
<evidence type="ECO:0000259" key="5">
    <source>
        <dbReference type="PROSITE" id="PS51930"/>
    </source>
</evidence>
<accession>A0A1G9DIR5</accession>
<dbReference type="PANTHER" id="PTHR33941">
    <property type="entry name" value="PROPANEDIOL UTILIZATION PROTEIN PDUA"/>
    <property type="match status" value="1"/>
</dbReference>
<evidence type="ECO:0000256" key="4">
    <source>
        <dbReference type="SAM" id="MobiDB-lite"/>
    </source>
</evidence>
<proteinExistence type="inferred from homology"/>
<dbReference type="AlphaFoldDB" id="A0A1G9DIR5"/>
<feature type="region of interest" description="Disordered" evidence="4">
    <location>
        <begin position="105"/>
        <end position="167"/>
    </location>
</feature>
<feature type="compositionally biased region" description="Acidic residues" evidence="4">
    <location>
        <begin position="156"/>
        <end position="167"/>
    </location>
</feature>
<feature type="domain" description="BMC" evidence="5">
    <location>
        <begin position="3"/>
        <end position="91"/>
    </location>
</feature>
<feature type="compositionally biased region" description="Low complexity" evidence="4">
    <location>
        <begin position="118"/>
        <end position="142"/>
    </location>
</feature>
<dbReference type="Pfam" id="PF00936">
    <property type="entry name" value="BMC"/>
    <property type="match status" value="1"/>
</dbReference>
<dbReference type="Proteomes" id="UP000199050">
    <property type="component" value="Unassembled WGS sequence"/>
</dbReference>
<dbReference type="InterPro" id="IPR037233">
    <property type="entry name" value="CcmK-like_sf"/>
</dbReference>
<dbReference type="InterPro" id="IPR050575">
    <property type="entry name" value="BMC_shell"/>
</dbReference>
<dbReference type="EMBL" id="FNDX01000048">
    <property type="protein sequence ID" value="SDK63744.1"/>
    <property type="molecule type" value="Genomic_DNA"/>
</dbReference>
<dbReference type="GO" id="GO:0031469">
    <property type="term" value="C:bacterial microcompartment"/>
    <property type="evidence" value="ECO:0007669"/>
    <property type="project" value="UniProtKB-SubCell"/>
</dbReference>
<comment type="similarity">
    <text evidence="3">Belongs to the bacterial microcompartments protein family.</text>
</comment>
<feature type="compositionally biased region" description="Polar residues" evidence="4">
    <location>
        <begin position="107"/>
        <end position="117"/>
    </location>
</feature>